<dbReference type="AlphaFoldDB" id="A0A9Q0GYP0"/>
<dbReference type="Proteomes" id="UP001141806">
    <property type="component" value="Unassembled WGS sequence"/>
</dbReference>
<keyword evidence="6" id="KW-0119">Carbohydrate metabolism</keyword>
<dbReference type="GO" id="GO:0030245">
    <property type="term" value="P:cellulose catabolic process"/>
    <property type="evidence" value="ECO:0007669"/>
    <property type="project" value="UniProtKB-KW"/>
</dbReference>
<comment type="similarity">
    <text evidence="2">Belongs to the glycosyl hydrolase 9 (cellulase E) family.</text>
</comment>
<keyword evidence="5" id="KW-0136">Cellulose degradation</keyword>
<protein>
    <recommendedName>
        <fullName evidence="3">cellulase</fullName>
        <ecNumber evidence="3">3.2.1.4</ecNumber>
    </recommendedName>
</protein>
<sequence length="148" mass="16658">MDYFGRFQRPKSMVPLPLQVFLVGIPCTLAGRDYSQALSKSILFFEGQRSGYLPSNQRVSWRGDSGLNDGKINGVSSHSILELLSLCERKSAERRALWLQIVLVDGVADNVGMNLNHLIERGVQVWSSEKAWFSSCCLVRVLLRLVRC</sequence>
<dbReference type="Pfam" id="PF00759">
    <property type="entry name" value="Glyco_hydro_9"/>
    <property type="match status" value="1"/>
</dbReference>
<evidence type="ECO:0000313" key="10">
    <source>
        <dbReference type="EMBL" id="KAJ4956024.1"/>
    </source>
</evidence>
<evidence type="ECO:0000313" key="11">
    <source>
        <dbReference type="Proteomes" id="UP001141806"/>
    </source>
</evidence>
<gene>
    <name evidence="10" type="ORF">NE237_012807</name>
</gene>
<evidence type="ECO:0000256" key="7">
    <source>
        <dbReference type="ARBA" id="ARBA00023295"/>
    </source>
</evidence>
<dbReference type="SUPFAM" id="SSF48208">
    <property type="entry name" value="Six-hairpin glycosidases"/>
    <property type="match status" value="1"/>
</dbReference>
<dbReference type="GO" id="GO:0008810">
    <property type="term" value="F:cellulase activity"/>
    <property type="evidence" value="ECO:0007669"/>
    <property type="project" value="UniProtKB-EC"/>
</dbReference>
<dbReference type="EMBL" id="JAMYWD010000011">
    <property type="protein sequence ID" value="KAJ4956024.1"/>
    <property type="molecule type" value="Genomic_DNA"/>
</dbReference>
<organism evidence="10 11">
    <name type="scientific">Protea cynaroides</name>
    <dbReference type="NCBI Taxonomy" id="273540"/>
    <lineage>
        <taxon>Eukaryota</taxon>
        <taxon>Viridiplantae</taxon>
        <taxon>Streptophyta</taxon>
        <taxon>Embryophyta</taxon>
        <taxon>Tracheophyta</taxon>
        <taxon>Spermatophyta</taxon>
        <taxon>Magnoliopsida</taxon>
        <taxon>Proteales</taxon>
        <taxon>Proteaceae</taxon>
        <taxon>Protea</taxon>
    </lineage>
</organism>
<evidence type="ECO:0000256" key="5">
    <source>
        <dbReference type="ARBA" id="ARBA00023001"/>
    </source>
</evidence>
<dbReference type="InterPro" id="IPR001701">
    <property type="entry name" value="Glyco_hydro_9"/>
</dbReference>
<name>A0A9Q0GYP0_9MAGN</name>
<feature type="domain" description="Glycoside hydrolase family 9" evidence="9">
    <location>
        <begin position="34"/>
        <end position="73"/>
    </location>
</feature>
<dbReference type="EC" id="3.2.1.4" evidence="3"/>
<evidence type="ECO:0000256" key="1">
    <source>
        <dbReference type="ARBA" id="ARBA00000966"/>
    </source>
</evidence>
<dbReference type="PANTHER" id="PTHR22298">
    <property type="entry name" value="ENDO-1,4-BETA-GLUCANASE"/>
    <property type="match status" value="1"/>
</dbReference>
<proteinExistence type="inferred from homology"/>
<evidence type="ECO:0000256" key="8">
    <source>
        <dbReference type="ARBA" id="ARBA00023326"/>
    </source>
</evidence>
<keyword evidence="4" id="KW-0378">Hydrolase</keyword>
<evidence type="ECO:0000259" key="9">
    <source>
        <dbReference type="Pfam" id="PF00759"/>
    </source>
</evidence>
<dbReference type="OrthoDB" id="10257085at2759"/>
<comment type="caution">
    <text evidence="10">The sequence shown here is derived from an EMBL/GenBank/DDBJ whole genome shotgun (WGS) entry which is preliminary data.</text>
</comment>
<keyword evidence="7" id="KW-0326">Glycosidase</keyword>
<dbReference type="Gene3D" id="1.50.10.10">
    <property type="match status" value="1"/>
</dbReference>
<evidence type="ECO:0000256" key="6">
    <source>
        <dbReference type="ARBA" id="ARBA00023277"/>
    </source>
</evidence>
<evidence type="ECO:0000256" key="2">
    <source>
        <dbReference type="ARBA" id="ARBA00007072"/>
    </source>
</evidence>
<reference evidence="10" key="1">
    <citation type="journal article" date="2023" name="Plant J.">
        <title>The genome of the king protea, Protea cynaroides.</title>
        <authorList>
            <person name="Chang J."/>
            <person name="Duong T.A."/>
            <person name="Schoeman C."/>
            <person name="Ma X."/>
            <person name="Roodt D."/>
            <person name="Barker N."/>
            <person name="Li Z."/>
            <person name="Van de Peer Y."/>
            <person name="Mizrachi E."/>
        </authorList>
    </citation>
    <scope>NUCLEOTIDE SEQUENCE</scope>
    <source>
        <tissue evidence="10">Young leaves</tissue>
    </source>
</reference>
<evidence type="ECO:0000256" key="4">
    <source>
        <dbReference type="ARBA" id="ARBA00022801"/>
    </source>
</evidence>
<accession>A0A9Q0GYP0</accession>
<comment type="catalytic activity">
    <reaction evidence="1">
        <text>Endohydrolysis of (1-&gt;4)-beta-D-glucosidic linkages in cellulose, lichenin and cereal beta-D-glucans.</text>
        <dbReference type="EC" id="3.2.1.4"/>
    </reaction>
</comment>
<keyword evidence="8" id="KW-0624">Polysaccharide degradation</keyword>
<evidence type="ECO:0000256" key="3">
    <source>
        <dbReference type="ARBA" id="ARBA00012601"/>
    </source>
</evidence>
<keyword evidence="11" id="KW-1185">Reference proteome</keyword>
<dbReference type="InterPro" id="IPR012341">
    <property type="entry name" value="6hp_glycosidase-like_sf"/>
</dbReference>
<dbReference type="InterPro" id="IPR008928">
    <property type="entry name" value="6-hairpin_glycosidase_sf"/>
</dbReference>